<dbReference type="Pfam" id="PF02073">
    <property type="entry name" value="Peptidase_M29"/>
    <property type="match status" value="1"/>
</dbReference>
<accession>X0VQ94</accession>
<keyword evidence="1" id="KW-0479">Metal-binding</keyword>
<dbReference type="GO" id="GO:0004177">
    <property type="term" value="F:aminopeptidase activity"/>
    <property type="evidence" value="ECO:0007669"/>
    <property type="project" value="InterPro"/>
</dbReference>
<dbReference type="PANTHER" id="PTHR34448:SF1">
    <property type="entry name" value="BLL6088 PROTEIN"/>
    <property type="match status" value="1"/>
</dbReference>
<evidence type="ECO:0000256" key="1">
    <source>
        <dbReference type="ARBA" id="ARBA00022723"/>
    </source>
</evidence>
<dbReference type="GO" id="GO:0006508">
    <property type="term" value="P:proteolysis"/>
    <property type="evidence" value="ECO:0007669"/>
    <property type="project" value="InterPro"/>
</dbReference>
<gene>
    <name evidence="2" type="ORF">S01H1_57697</name>
</gene>
<feature type="non-terminal residue" evidence="2">
    <location>
        <position position="1"/>
    </location>
</feature>
<dbReference type="PANTHER" id="PTHR34448">
    <property type="entry name" value="AMINOPEPTIDASE"/>
    <property type="match status" value="1"/>
</dbReference>
<organism evidence="2">
    <name type="scientific">marine sediment metagenome</name>
    <dbReference type="NCBI Taxonomy" id="412755"/>
    <lineage>
        <taxon>unclassified sequences</taxon>
        <taxon>metagenomes</taxon>
        <taxon>ecological metagenomes</taxon>
    </lineage>
</organism>
<name>X0VQ94_9ZZZZ</name>
<sequence length="223" mass="24929">ITPQIMKDGMCSDYKEIQQISRLVYDKVRNASKIEVVTEKGNNFVAEFSPELKWIISDGNITQGHWNNLPDGEVFTSPLNVNGTVVIDGCLGDFFAERYGSLENTPIIIEVADGRAIKESVQCDNEQLRQEFSKYLFETDENSNRVGEFAIGTNTGLTELIYNLLQDEKFPGIHIAFGSPLPGKTGANWDSKAHVDGVIKNPSIYVDGEMIMDKGEFCFEEFV</sequence>
<dbReference type="SUPFAM" id="SSF144052">
    <property type="entry name" value="Thermophilic metalloprotease-like"/>
    <property type="match status" value="1"/>
</dbReference>
<evidence type="ECO:0008006" key="3">
    <source>
        <dbReference type="Google" id="ProtNLM"/>
    </source>
</evidence>
<dbReference type="AlphaFoldDB" id="X0VQ94"/>
<protein>
    <recommendedName>
        <fullName evidence="3">Aminopeptidase</fullName>
    </recommendedName>
</protein>
<reference evidence="2" key="1">
    <citation type="journal article" date="2014" name="Front. Microbiol.">
        <title>High frequency of phylogenetically diverse reductive dehalogenase-homologous genes in deep subseafloor sedimentary metagenomes.</title>
        <authorList>
            <person name="Kawai M."/>
            <person name="Futagami T."/>
            <person name="Toyoda A."/>
            <person name="Takaki Y."/>
            <person name="Nishi S."/>
            <person name="Hori S."/>
            <person name="Arai W."/>
            <person name="Tsubouchi T."/>
            <person name="Morono Y."/>
            <person name="Uchiyama I."/>
            <person name="Ito T."/>
            <person name="Fujiyama A."/>
            <person name="Inagaki F."/>
            <person name="Takami H."/>
        </authorList>
    </citation>
    <scope>NUCLEOTIDE SEQUENCE</scope>
    <source>
        <strain evidence="2">Expedition CK06-06</strain>
    </source>
</reference>
<proteinExistence type="predicted"/>
<comment type="caution">
    <text evidence="2">The sequence shown here is derived from an EMBL/GenBank/DDBJ whole genome shotgun (WGS) entry which is preliminary data.</text>
</comment>
<dbReference type="GO" id="GO:0046872">
    <property type="term" value="F:metal ion binding"/>
    <property type="evidence" value="ECO:0007669"/>
    <property type="project" value="UniProtKB-KW"/>
</dbReference>
<dbReference type="EMBL" id="BARS01037644">
    <property type="protein sequence ID" value="GAG14643.1"/>
    <property type="molecule type" value="Genomic_DNA"/>
</dbReference>
<dbReference type="InterPro" id="IPR052170">
    <property type="entry name" value="M29_Exopeptidase"/>
</dbReference>
<evidence type="ECO:0000313" key="2">
    <source>
        <dbReference type="EMBL" id="GAG14643.1"/>
    </source>
</evidence>
<dbReference type="InterPro" id="IPR000787">
    <property type="entry name" value="Peptidase_M29"/>
</dbReference>